<dbReference type="CDD" id="cd00143">
    <property type="entry name" value="PP2Cc"/>
    <property type="match status" value="1"/>
</dbReference>
<dbReference type="Pfam" id="PF00481">
    <property type="entry name" value="PP2C"/>
    <property type="match status" value="1"/>
</dbReference>
<comment type="caution">
    <text evidence="2">The sequence shown here is derived from an EMBL/GenBank/DDBJ whole genome shotgun (WGS) entry which is preliminary data.</text>
</comment>
<dbReference type="SUPFAM" id="SSF81606">
    <property type="entry name" value="PP2C-like"/>
    <property type="match status" value="1"/>
</dbReference>
<dbReference type="AlphaFoldDB" id="A0AAD7DK25"/>
<dbReference type="InterPro" id="IPR015655">
    <property type="entry name" value="PP2C"/>
</dbReference>
<dbReference type="InterPro" id="IPR036457">
    <property type="entry name" value="PPM-type-like_dom_sf"/>
</dbReference>
<keyword evidence="3" id="KW-1185">Reference proteome</keyword>
<dbReference type="Proteomes" id="UP001221757">
    <property type="component" value="Unassembled WGS sequence"/>
</dbReference>
<evidence type="ECO:0000313" key="3">
    <source>
        <dbReference type="Proteomes" id="UP001221757"/>
    </source>
</evidence>
<evidence type="ECO:0000313" key="2">
    <source>
        <dbReference type="EMBL" id="KAJ7692052.1"/>
    </source>
</evidence>
<sequence length="366" mass="40921">MDSITATVETISEDSFPVARIHRAELQSKNEDRTVVHHFERGTIIAIFDGHCGSDLAIFAADTLPPVIAERLCNCVDVEAVLKETLEEFDQFLLSSVLELFDEDEDWSDDKWLDLAEHVYPIIGYNYEYESFRLGRRAALGCTALIVFLDQSRTNLWVASLGDSDAVCVHRSEDGKFPPLFLSERHNCSNPAELARMRDEHPDEDHAIMNDAAVLGCLRVTRSLGDHQLKVPLFMASRIMPYFYPSLLAPSDFKELTSYTPPYMSSTPAIRHHAVAPGDLFLLASDGLRDMLTVADDEKFPILIALAKGEPDARLGHECVAAQDGDNISMRIIENVLFGTDLEKKAQQLNHTADRDDISLVVLCIE</sequence>
<dbReference type="PROSITE" id="PS51746">
    <property type="entry name" value="PPM_2"/>
    <property type="match status" value="1"/>
</dbReference>
<dbReference type="PANTHER" id="PTHR13832:SF792">
    <property type="entry name" value="GM14286P"/>
    <property type="match status" value="1"/>
</dbReference>
<reference evidence="2" key="1">
    <citation type="submission" date="2023-03" db="EMBL/GenBank/DDBJ databases">
        <title>Massive genome expansion in bonnet fungi (Mycena s.s.) driven by repeated elements and novel gene families across ecological guilds.</title>
        <authorList>
            <consortium name="Lawrence Berkeley National Laboratory"/>
            <person name="Harder C.B."/>
            <person name="Miyauchi S."/>
            <person name="Viragh M."/>
            <person name="Kuo A."/>
            <person name="Thoen E."/>
            <person name="Andreopoulos B."/>
            <person name="Lu D."/>
            <person name="Skrede I."/>
            <person name="Drula E."/>
            <person name="Henrissat B."/>
            <person name="Morin E."/>
            <person name="Kohler A."/>
            <person name="Barry K."/>
            <person name="LaButti K."/>
            <person name="Morin E."/>
            <person name="Salamov A."/>
            <person name="Lipzen A."/>
            <person name="Mereny Z."/>
            <person name="Hegedus B."/>
            <person name="Baldrian P."/>
            <person name="Stursova M."/>
            <person name="Weitz H."/>
            <person name="Taylor A."/>
            <person name="Grigoriev I.V."/>
            <person name="Nagy L.G."/>
            <person name="Martin F."/>
            <person name="Kauserud H."/>
        </authorList>
    </citation>
    <scope>NUCLEOTIDE SEQUENCE</scope>
    <source>
        <strain evidence="2">CBHHK067</strain>
    </source>
</reference>
<dbReference type="PANTHER" id="PTHR13832">
    <property type="entry name" value="PROTEIN PHOSPHATASE 2C"/>
    <property type="match status" value="1"/>
</dbReference>
<dbReference type="GO" id="GO:0004722">
    <property type="term" value="F:protein serine/threonine phosphatase activity"/>
    <property type="evidence" value="ECO:0007669"/>
    <property type="project" value="InterPro"/>
</dbReference>
<dbReference type="EMBL" id="JARKIE010000054">
    <property type="protein sequence ID" value="KAJ7692052.1"/>
    <property type="molecule type" value="Genomic_DNA"/>
</dbReference>
<feature type="domain" description="PPM-type phosphatase" evidence="1">
    <location>
        <begin position="20"/>
        <end position="365"/>
    </location>
</feature>
<accession>A0AAD7DK25</accession>
<dbReference type="Gene3D" id="3.60.40.10">
    <property type="entry name" value="PPM-type phosphatase domain"/>
    <property type="match status" value="1"/>
</dbReference>
<dbReference type="SMART" id="SM00332">
    <property type="entry name" value="PP2Cc"/>
    <property type="match status" value="1"/>
</dbReference>
<name>A0AAD7DK25_MYCRO</name>
<evidence type="ECO:0000259" key="1">
    <source>
        <dbReference type="PROSITE" id="PS51746"/>
    </source>
</evidence>
<organism evidence="2 3">
    <name type="scientific">Mycena rosella</name>
    <name type="common">Pink bonnet</name>
    <name type="synonym">Agaricus rosellus</name>
    <dbReference type="NCBI Taxonomy" id="1033263"/>
    <lineage>
        <taxon>Eukaryota</taxon>
        <taxon>Fungi</taxon>
        <taxon>Dikarya</taxon>
        <taxon>Basidiomycota</taxon>
        <taxon>Agaricomycotina</taxon>
        <taxon>Agaricomycetes</taxon>
        <taxon>Agaricomycetidae</taxon>
        <taxon>Agaricales</taxon>
        <taxon>Marasmiineae</taxon>
        <taxon>Mycenaceae</taxon>
        <taxon>Mycena</taxon>
    </lineage>
</organism>
<dbReference type="InterPro" id="IPR001932">
    <property type="entry name" value="PPM-type_phosphatase-like_dom"/>
</dbReference>
<gene>
    <name evidence="2" type="ORF">B0H17DRAFT_1061790</name>
</gene>
<proteinExistence type="predicted"/>
<protein>
    <submittedName>
        <fullName evidence="2">Phosphatase 2C-like domain-containing protein</fullName>
    </submittedName>
</protein>